<keyword evidence="2" id="KW-1185">Reference proteome</keyword>
<name>A0ACB8QYQ5_9AGAM</name>
<reference evidence="1" key="1">
    <citation type="submission" date="2021-02" db="EMBL/GenBank/DDBJ databases">
        <authorList>
            <consortium name="DOE Joint Genome Institute"/>
            <person name="Ahrendt S."/>
            <person name="Looney B.P."/>
            <person name="Miyauchi S."/>
            <person name="Morin E."/>
            <person name="Drula E."/>
            <person name="Courty P.E."/>
            <person name="Chicoki N."/>
            <person name="Fauchery L."/>
            <person name="Kohler A."/>
            <person name="Kuo A."/>
            <person name="Labutti K."/>
            <person name="Pangilinan J."/>
            <person name="Lipzen A."/>
            <person name="Riley R."/>
            <person name="Andreopoulos W."/>
            <person name="He G."/>
            <person name="Johnson J."/>
            <person name="Barry K.W."/>
            <person name="Grigoriev I.V."/>
            <person name="Nagy L."/>
            <person name="Hibbett D."/>
            <person name="Henrissat B."/>
            <person name="Matheny P.B."/>
            <person name="Labbe J."/>
            <person name="Martin F."/>
        </authorList>
    </citation>
    <scope>NUCLEOTIDE SEQUENCE</scope>
    <source>
        <strain evidence="1">EC-137</strain>
    </source>
</reference>
<gene>
    <name evidence="1" type="ORF">K488DRAFT_76050</name>
</gene>
<reference evidence="1" key="2">
    <citation type="journal article" date="2022" name="New Phytol.">
        <title>Evolutionary transition to the ectomycorrhizal habit in the genomes of a hyperdiverse lineage of mushroom-forming fungi.</title>
        <authorList>
            <person name="Looney B."/>
            <person name="Miyauchi S."/>
            <person name="Morin E."/>
            <person name="Drula E."/>
            <person name="Courty P.E."/>
            <person name="Kohler A."/>
            <person name="Kuo A."/>
            <person name="LaButti K."/>
            <person name="Pangilinan J."/>
            <person name="Lipzen A."/>
            <person name="Riley R."/>
            <person name="Andreopoulos W."/>
            <person name="He G."/>
            <person name="Johnson J."/>
            <person name="Nolan M."/>
            <person name="Tritt A."/>
            <person name="Barry K.W."/>
            <person name="Grigoriev I.V."/>
            <person name="Nagy L.G."/>
            <person name="Hibbett D."/>
            <person name="Henrissat B."/>
            <person name="Matheny P.B."/>
            <person name="Labbe J."/>
            <person name="Martin F.M."/>
        </authorList>
    </citation>
    <scope>NUCLEOTIDE SEQUENCE</scope>
    <source>
        <strain evidence="1">EC-137</strain>
    </source>
</reference>
<sequence length="495" mass="55946">MYLLAAAGCAVIAVLAGIRLFFVRRNIFPPGPPPLPLIGNVLDLLNTDNPWETFTEWKDQYGDIVGLRALGTDIIILNSMQAFKDLLDKRSSKYSNRPVFTVVCKLMKMGKSMPLRDQDQEWREMRKLSHTALGPTPVKQYYRMQEDMAAIFAREVMDDPANYRNALRAASSRFILSITYGMSVRAADSEYIDHAEHTMDIIRQSVVLGAYLCDLMPWMQYLPSWLPFQRRAAAGRKMVEIMITKPFERVKQDIAEGKARPSIALDILSENQGELSQQMYDRALWTTAGAESTFATILTFILAMVLWPEKQSRAQQELDTVLGNGQLPAVSDRERLPYIEAVMKETMRWNPMLPLGFPRRTSQADEYNGLHIPAGAIIIPNVWAIAREHNDAYPPHEFHPERFLDATSAATDPGAWAFGFGRRICPGKLLGENNVFIMISTLLTVFNISAPDEKFVPPRFIADLGSFPGPFECCMKPRSKDMVDSIRRRASQSSI</sequence>
<organism evidence="1 2">
    <name type="scientific">Vararia minispora EC-137</name>
    <dbReference type="NCBI Taxonomy" id="1314806"/>
    <lineage>
        <taxon>Eukaryota</taxon>
        <taxon>Fungi</taxon>
        <taxon>Dikarya</taxon>
        <taxon>Basidiomycota</taxon>
        <taxon>Agaricomycotina</taxon>
        <taxon>Agaricomycetes</taxon>
        <taxon>Russulales</taxon>
        <taxon>Lachnocladiaceae</taxon>
        <taxon>Vararia</taxon>
    </lineage>
</organism>
<dbReference type="EMBL" id="MU273472">
    <property type="protein sequence ID" value="KAI0036391.1"/>
    <property type="molecule type" value="Genomic_DNA"/>
</dbReference>
<proteinExistence type="predicted"/>
<evidence type="ECO:0000313" key="2">
    <source>
        <dbReference type="Proteomes" id="UP000814128"/>
    </source>
</evidence>
<evidence type="ECO:0000313" key="1">
    <source>
        <dbReference type="EMBL" id="KAI0036391.1"/>
    </source>
</evidence>
<comment type="caution">
    <text evidence="1">The sequence shown here is derived from an EMBL/GenBank/DDBJ whole genome shotgun (WGS) entry which is preliminary data.</text>
</comment>
<dbReference type="Proteomes" id="UP000814128">
    <property type="component" value="Unassembled WGS sequence"/>
</dbReference>
<protein>
    <submittedName>
        <fullName evidence="1">Cytochrome P450</fullName>
    </submittedName>
</protein>
<accession>A0ACB8QYQ5</accession>